<reference evidence="2" key="1">
    <citation type="submission" date="2020-02" db="EMBL/GenBank/DDBJ databases">
        <authorList>
            <person name="Meier V. D."/>
        </authorList>
    </citation>
    <scope>NUCLEOTIDE SEQUENCE</scope>
    <source>
        <strain evidence="2">AVDCRST_MAG65</strain>
    </source>
</reference>
<feature type="non-terminal residue" evidence="2">
    <location>
        <position position="484"/>
    </location>
</feature>
<protein>
    <submittedName>
        <fullName evidence="2">Uncharacterized protein</fullName>
    </submittedName>
</protein>
<name>A0A6J4RCU5_9ACTN</name>
<feature type="region of interest" description="Disordered" evidence="1">
    <location>
        <begin position="1"/>
        <end position="27"/>
    </location>
</feature>
<sequence length="484" mass="53270">GDRRDEAGDDAPGGAGGTRARSQGAARARLARRQLLVGVSLRHADLRGDHRHGGVAGAPRDTGDDLVPPRPGALRGVRDELPGVAGVRLQALADRHDLQHERRAPRERGRDALRDLRRRRAADGGHDLPHLPGASSPAAGRRQRARAHRLGGLPPPRPGPARALLCGPVRQPPDAVPLAAGAAGQPRPARRLRRRAPRRAGPLRLPVAVAARQRLALAPPGTRCPGRVAGSRRRRHQPRHGGRRRSRRVPRDPCRDRLLGPLAIRGASDHRPLRRVRRLARATAQPRPAGQLGPARAGRLPELARRPGLRARARPAPHGPLRGADPGQPGGRRADDAADRSPRRRGVGAPRYGRIAVRPRRAHPRPARQRLAAGGRRDRPSPRARRRHGAVRRLPRRPGADLVGAALPSRRRRLRVGRARLRVPRLGRRPSHRRRLPRLPARGRLQREPAVVRDRTRRCRRARPMDAGRHRANGPRALRRPEDL</sequence>
<feature type="compositionally biased region" description="Basic residues" evidence="1">
    <location>
        <begin position="357"/>
        <end position="368"/>
    </location>
</feature>
<feature type="region of interest" description="Disordered" evidence="1">
    <location>
        <begin position="445"/>
        <end position="484"/>
    </location>
</feature>
<feature type="compositionally biased region" description="Basic residues" evidence="1">
    <location>
        <begin position="230"/>
        <end position="248"/>
    </location>
</feature>
<feature type="compositionally biased region" description="Basic and acidic residues" evidence="1">
    <location>
        <begin position="332"/>
        <end position="341"/>
    </location>
</feature>
<feature type="compositionally biased region" description="Low complexity" evidence="1">
    <location>
        <begin position="177"/>
        <end position="187"/>
    </location>
</feature>
<organism evidence="2">
    <name type="scientific">uncultured Solirubrobacteraceae bacterium</name>
    <dbReference type="NCBI Taxonomy" id="1162706"/>
    <lineage>
        <taxon>Bacteria</taxon>
        <taxon>Bacillati</taxon>
        <taxon>Actinomycetota</taxon>
        <taxon>Thermoleophilia</taxon>
        <taxon>Solirubrobacterales</taxon>
        <taxon>Solirubrobacteraceae</taxon>
        <taxon>environmental samples</taxon>
    </lineage>
</organism>
<feature type="compositionally biased region" description="Basic residues" evidence="1">
    <location>
        <begin position="382"/>
        <end position="396"/>
    </location>
</feature>
<accession>A0A6J4RCU5</accession>
<feature type="compositionally biased region" description="Low complexity" evidence="1">
    <location>
        <begin position="18"/>
        <end position="27"/>
    </location>
</feature>
<feature type="region of interest" description="Disordered" evidence="1">
    <location>
        <begin position="44"/>
        <end position="79"/>
    </location>
</feature>
<dbReference type="AlphaFoldDB" id="A0A6J4RCU5"/>
<evidence type="ECO:0000256" key="1">
    <source>
        <dbReference type="SAM" id="MobiDB-lite"/>
    </source>
</evidence>
<feature type="non-terminal residue" evidence="2">
    <location>
        <position position="1"/>
    </location>
</feature>
<feature type="region of interest" description="Disordered" evidence="1">
    <location>
        <begin position="92"/>
        <end position="201"/>
    </location>
</feature>
<dbReference type="EMBL" id="CADCVL010000015">
    <property type="protein sequence ID" value="CAA9464101.1"/>
    <property type="molecule type" value="Genomic_DNA"/>
</dbReference>
<feature type="compositionally biased region" description="Basic and acidic residues" evidence="1">
    <location>
        <begin position="93"/>
        <end position="129"/>
    </location>
</feature>
<feature type="compositionally biased region" description="Basic and acidic residues" evidence="1">
    <location>
        <begin position="249"/>
        <end position="258"/>
    </location>
</feature>
<proteinExistence type="predicted"/>
<feature type="compositionally biased region" description="Basic and acidic residues" evidence="1">
    <location>
        <begin position="445"/>
        <end position="454"/>
    </location>
</feature>
<feature type="region of interest" description="Disordered" evidence="1">
    <location>
        <begin position="218"/>
        <end position="401"/>
    </location>
</feature>
<feature type="compositionally biased region" description="Basic residues" evidence="1">
    <location>
        <begin position="188"/>
        <end position="198"/>
    </location>
</feature>
<evidence type="ECO:0000313" key="2">
    <source>
        <dbReference type="EMBL" id="CAA9464101.1"/>
    </source>
</evidence>
<gene>
    <name evidence="2" type="ORF">AVDCRST_MAG65-87</name>
</gene>